<organism evidence="4">
    <name type="scientific">Aliivibrio wodanis</name>
    <dbReference type="NCBI Taxonomy" id="80852"/>
    <lineage>
        <taxon>Bacteria</taxon>
        <taxon>Pseudomonadati</taxon>
        <taxon>Pseudomonadota</taxon>
        <taxon>Gammaproteobacteria</taxon>
        <taxon>Vibrionales</taxon>
        <taxon>Vibrionaceae</taxon>
        <taxon>Aliivibrio</taxon>
    </lineage>
</organism>
<gene>
    <name evidence="4" type="ORF">AW0309160_01831</name>
</gene>
<protein>
    <recommendedName>
        <fullName evidence="3">Phage tail tape measure protein domain-containing protein</fullName>
    </recommendedName>
</protein>
<reference evidence="4" key="1">
    <citation type="submission" date="2019-09" db="EMBL/GenBank/DDBJ databases">
        <authorList>
            <person name="Hjerde E."/>
        </authorList>
    </citation>
    <scope>NUCLEOTIDE SEQUENCE</scope>
    <source>
        <strain evidence="4">06/09/160</strain>
    </source>
</reference>
<dbReference type="PANTHER" id="PTHR37813">
    <property type="entry name" value="FELS-2 PROPHAGE PROTEIN"/>
    <property type="match status" value="1"/>
</dbReference>
<dbReference type="Pfam" id="PF10145">
    <property type="entry name" value="PhageMin_Tail"/>
    <property type="match status" value="1"/>
</dbReference>
<feature type="transmembrane region" description="Helical" evidence="2">
    <location>
        <begin position="539"/>
        <end position="558"/>
    </location>
</feature>
<evidence type="ECO:0000259" key="3">
    <source>
        <dbReference type="Pfam" id="PF10145"/>
    </source>
</evidence>
<dbReference type="AlphaFoldDB" id="A0A5Q4YY23"/>
<accession>A0A5Q4YY23</accession>
<dbReference type="EMBL" id="LR721750">
    <property type="protein sequence ID" value="VVV04436.1"/>
    <property type="molecule type" value="Genomic_DNA"/>
</dbReference>
<sequence>MSAHLDKLMMQVALIDQVTKPLKGIQNTVTQTADVGRSGWEKMAGGTAGVVAAGFAVQQALMPAIEMDRVLGEVKSLGVIDKDLQQLQQTALNFSVEYGKSAQEVVGAAYDIKSAFGDISGPELSDITKSSAVLAAATKADTATITDYMGTMYGVFKNQANDMGVGIWSKNVAGMTAQSVEMFKTTGKGMSDAFTSVGANATSAGIKMNEQMAILGSLQSTMSGSEAGTKYKAFLAGVGGAQDKLNMKFVDSQGAMLPMMDILDKLKSQFGDTLDVAESDALKKAFGSEEAVSMIKLLMADTNGLAASINTLGNIKGMSKAEEMAGAMTDQWERLEASWFAIRAGAFGLILPSINAIAGSLADGIHVVLGWTQEFPVLTQYIGYFALAVVGSAAVIAAWNLVMGASSLVMTALKAPLLFTKAAVLGLSQSYKAAKWSVWAFNYSMLKQGVYTKNASVLNKVYATSALFMNRALMMTSNGIKAFSLVMLKSAAAMLMNPIFWIPAAIVAVGVAVAALITHWDDIMAALNEIYIFRKVGEALMWVAGVFGQVFSAIGTQWDLFVNAIASSALFQNVIAELSWLFARFSGVFSGIATVASGVWSMVGAGIRFVLSPLNVLYTAFKGFFVFLKDGPEAAMAVWQGIPELFTGIWQSLTAGLSSITSGFMLFASSSMGVLMALAQPFVWLGQQVHALIHGFIQGWTSVMAFISDMSPFQLIGDGIDWLIEKINLIPGIEIGAEAPELSSVATRDMGAINTAMYQPQATARMSQQSLNYGAEHSGLQALPSYQSSVYYQNQLPEKPEFSDIAMNSSVAMPAMPNVPEQSVNYGAEHSGLQALPSYQSSVYYQNQLPAQPEFSDIAINSSVAMPVMPNVPEQSVNYGAEHSGLKALPSYQSSVYYQNQLPAQPEFSDIAMNSSVAMPAMPNVPEQSVNYGAEHSGLQALPSYQSSVYYQNQLPAQPEFSDIAMNSSVAMPVMPNVPEQSVNYGAEHSGLKALPSYQSSVYYQNQLPAQPEFSDIAMNSSVAMPVMPNMPEQSVSYGAEHSGLKALPSYQSSVYYQNQLSGQPELPELNGTATYHSQLMGMDTPEMSVNSANAERVSTPISQYLNGGSERKANMSEQLKMLTTAGNTDNSRTQHMGDVYITQEQPFTRDQLSEWNEMDTP</sequence>
<evidence type="ECO:0000256" key="2">
    <source>
        <dbReference type="SAM" id="Phobius"/>
    </source>
</evidence>
<keyword evidence="2" id="KW-0472">Membrane</keyword>
<feature type="transmembrane region" description="Helical" evidence="2">
    <location>
        <begin position="578"/>
        <end position="600"/>
    </location>
</feature>
<feature type="domain" description="Phage tail tape measure protein" evidence="3">
    <location>
        <begin position="88"/>
        <end position="287"/>
    </location>
</feature>
<dbReference type="NCBIfam" id="TIGR01760">
    <property type="entry name" value="tape_meas_TP901"/>
    <property type="match status" value="1"/>
</dbReference>
<keyword evidence="1" id="KW-1188">Viral release from host cell</keyword>
<dbReference type="PANTHER" id="PTHR37813:SF1">
    <property type="entry name" value="FELS-2 PROPHAGE PROTEIN"/>
    <property type="match status" value="1"/>
</dbReference>
<keyword evidence="2" id="KW-1133">Transmembrane helix</keyword>
<evidence type="ECO:0000256" key="1">
    <source>
        <dbReference type="ARBA" id="ARBA00022612"/>
    </source>
</evidence>
<keyword evidence="2" id="KW-0812">Transmembrane</keyword>
<feature type="transmembrane region" description="Helical" evidence="2">
    <location>
        <begin position="381"/>
        <end position="402"/>
    </location>
</feature>
<feature type="transmembrane region" description="Helical" evidence="2">
    <location>
        <begin position="498"/>
        <end position="518"/>
    </location>
</feature>
<feature type="transmembrane region" description="Helical" evidence="2">
    <location>
        <begin position="340"/>
        <end position="361"/>
    </location>
</feature>
<dbReference type="InterPro" id="IPR010090">
    <property type="entry name" value="Phage_tape_meas"/>
</dbReference>
<proteinExistence type="predicted"/>
<evidence type="ECO:0000313" key="4">
    <source>
        <dbReference type="EMBL" id="VVV04436.1"/>
    </source>
</evidence>
<name>A0A5Q4YY23_9GAMM</name>